<evidence type="ECO:0000313" key="3">
    <source>
        <dbReference type="Proteomes" id="UP000241848"/>
    </source>
</evidence>
<dbReference type="InterPro" id="IPR041657">
    <property type="entry name" value="HTH_17"/>
</dbReference>
<reference evidence="2 3" key="1">
    <citation type="journal article" date="2014" name="BMC Genomics">
        <title>Comparison of environmental and isolate Sulfobacillus genomes reveals diverse carbon, sulfur, nitrogen, and hydrogen metabolisms.</title>
        <authorList>
            <person name="Justice N.B."/>
            <person name="Norman A."/>
            <person name="Brown C.T."/>
            <person name="Singh A."/>
            <person name="Thomas B.C."/>
            <person name="Banfield J.F."/>
        </authorList>
    </citation>
    <scope>NUCLEOTIDE SEQUENCE [LARGE SCALE GENOMIC DNA]</scope>
    <source>
        <strain evidence="2">AMDSBA3</strain>
    </source>
</reference>
<dbReference type="Pfam" id="PF12728">
    <property type="entry name" value="HTH_17"/>
    <property type="match status" value="1"/>
</dbReference>
<comment type="caution">
    <text evidence="2">The sequence shown here is derived from an EMBL/GenBank/DDBJ whole genome shotgun (WGS) entry which is preliminary data.</text>
</comment>
<name>A0A2T2WHA9_9FIRM</name>
<protein>
    <submittedName>
        <fullName evidence="2">DNA-binding protein</fullName>
    </submittedName>
</protein>
<evidence type="ECO:0000313" key="2">
    <source>
        <dbReference type="EMBL" id="PSR21632.1"/>
    </source>
</evidence>
<dbReference type="GO" id="GO:0003677">
    <property type="term" value="F:DNA binding"/>
    <property type="evidence" value="ECO:0007669"/>
    <property type="project" value="UniProtKB-KW"/>
</dbReference>
<feature type="domain" description="Helix-turn-helix" evidence="1">
    <location>
        <begin position="84"/>
        <end position="129"/>
    </location>
</feature>
<organism evidence="2 3">
    <name type="scientific">Sulfobacillus acidophilus</name>
    <dbReference type="NCBI Taxonomy" id="53633"/>
    <lineage>
        <taxon>Bacteria</taxon>
        <taxon>Bacillati</taxon>
        <taxon>Bacillota</taxon>
        <taxon>Clostridia</taxon>
        <taxon>Eubacteriales</taxon>
        <taxon>Clostridiales Family XVII. Incertae Sedis</taxon>
        <taxon>Sulfobacillus</taxon>
    </lineage>
</organism>
<dbReference type="InterPro" id="IPR010093">
    <property type="entry name" value="SinI_DNA-bd"/>
</dbReference>
<keyword evidence="2" id="KW-0238">DNA-binding</keyword>
<dbReference type="NCBIfam" id="TIGR01764">
    <property type="entry name" value="excise"/>
    <property type="match status" value="1"/>
</dbReference>
<dbReference type="AlphaFoldDB" id="A0A2T2WHA9"/>
<evidence type="ECO:0000259" key="1">
    <source>
        <dbReference type="Pfam" id="PF12728"/>
    </source>
</evidence>
<sequence>MRGGRETMLSLKEPLVLNESEKTQATQLVHAMQSVSFAQSGFQLRTPDGVVVDLPPSLLPLIFQMVDTLRQGKALTIVPYDLTVTTQQAADLLNVSRDYVIQLLDRRELPCEQVDGHRRIALREVIAYRHRMREERRHHLAALTQLSDELGLYD</sequence>
<accession>A0A2T2WHA9</accession>
<dbReference type="EMBL" id="PXYV01000030">
    <property type="protein sequence ID" value="PSR21632.1"/>
    <property type="molecule type" value="Genomic_DNA"/>
</dbReference>
<gene>
    <name evidence="2" type="ORF">C7B45_09955</name>
</gene>
<proteinExistence type="predicted"/>
<dbReference type="Proteomes" id="UP000241848">
    <property type="component" value="Unassembled WGS sequence"/>
</dbReference>